<dbReference type="InterPro" id="IPR047817">
    <property type="entry name" value="ABC2_TM_bact-type"/>
</dbReference>
<dbReference type="Pfam" id="PF01061">
    <property type="entry name" value="ABC2_membrane"/>
    <property type="match status" value="1"/>
</dbReference>
<dbReference type="PROSITE" id="PS51012">
    <property type="entry name" value="ABC_TM2"/>
    <property type="match status" value="1"/>
</dbReference>
<keyword evidence="6" id="KW-0813">Transport</keyword>
<comment type="subcellular location">
    <subcellularLocation>
        <location evidence="6">Cell membrane</location>
        <topology evidence="6">Multi-pass membrane protein</topology>
    </subcellularLocation>
    <subcellularLocation>
        <location evidence="1">Membrane</location>
        <topology evidence="1">Multi-pass membrane protein</topology>
    </subcellularLocation>
</comment>
<feature type="transmembrane region" description="Helical" evidence="6">
    <location>
        <begin position="235"/>
        <end position="254"/>
    </location>
</feature>
<comment type="caution">
    <text evidence="8">The sequence shown here is derived from an EMBL/GenBank/DDBJ whole genome shotgun (WGS) entry which is preliminary data.</text>
</comment>
<feature type="transmembrane region" description="Helical" evidence="6">
    <location>
        <begin position="181"/>
        <end position="199"/>
    </location>
</feature>
<accession>A0A1E3S2D7</accession>
<feature type="transmembrane region" description="Helical" evidence="6">
    <location>
        <begin position="31"/>
        <end position="50"/>
    </location>
</feature>
<keyword evidence="6" id="KW-1003">Cell membrane</keyword>
<dbReference type="EMBL" id="MIGZ01000005">
    <property type="protein sequence ID" value="ODQ96224.1"/>
    <property type="molecule type" value="Genomic_DNA"/>
</dbReference>
<feature type="transmembrane region" description="Helical" evidence="6">
    <location>
        <begin position="66"/>
        <end position="89"/>
    </location>
</feature>
<evidence type="ECO:0000256" key="1">
    <source>
        <dbReference type="ARBA" id="ARBA00004141"/>
    </source>
</evidence>
<evidence type="ECO:0000256" key="6">
    <source>
        <dbReference type="RuleBase" id="RU361157"/>
    </source>
</evidence>
<dbReference type="PIRSF" id="PIRSF006648">
    <property type="entry name" value="DrrB"/>
    <property type="match status" value="1"/>
</dbReference>
<dbReference type="Proteomes" id="UP000094243">
    <property type="component" value="Unassembled WGS sequence"/>
</dbReference>
<keyword evidence="4 6" id="KW-0472">Membrane</keyword>
<proteinExistence type="inferred from homology"/>
<organism evidence="8 9">
    <name type="scientific">Mycolicibacterium holsaticum</name>
    <dbReference type="NCBI Taxonomy" id="152142"/>
    <lineage>
        <taxon>Bacteria</taxon>
        <taxon>Bacillati</taxon>
        <taxon>Actinomycetota</taxon>
        <taxon>Actinomycetes</taxon>
        <taxon>Mycobacteriales</taxon>
        <taxon>Mycobacteriaceae</taxon>
        <taxon>Mycolicibacterium</taxon>
    </lineage>
</organism>
<comment type="caution">
    <text evidence="6">Lacks conserved residue(s) required for the propagation of feature annotation.</text>
</comment>
<evidence type="ECO:0000313" key="8">
    <source>
        <dbReference type="EMBL" id="ODQ96224.1"/>
    </source>
</evidence>
<comment type="similarity">
    <text evidence="6">Belongs to the ABC-2 integral membrane protein family.</text>
</comment>
<evidence type="ECO:0000256" key="3">
    <source>
        <dbReference type="ARBA" id="ARBA00022989"/>
    </source>
</evidence>
<reference evidence="9" key="1">
    <citation type="submission" date="2016-09" db="EMBL/GenBank/DDBJ databases">
        <authorList>
            <person name="Greninger A.L."/>
            <person name="Jerome K.R."/>
            <person name="Mcnair B."/>
            <person name="Wallis C."/>
            <person name="Fang F."/>
        </authorList>
    </citation>
    <scope>NUCLEOTIDE SEQUENCE [LARGE SCALE GENOMIC DNA]</scope>
    <source>
        <strain evidence="9">M7</strain>
    </source>
</reference>
<dbReference type="GO" id="GO:0043190">
    <property type="term" value="C:ATP-binding cassette (ABC) transporter complex"/>
    <property type="evidence" value="ECO:0007669"/>
    <property type="project" value="InterPro"/>
</dbReference>
<name>A0A1E3S2D7_9MYCO</name>
<evidence type="ECO:0000256" key="4">
    <source>
        <dbReference type="ARBA" id="ARBA00023136"/>
    </source>
</evidence>
<dbReference type="RefSeq" id="WP_069403479.1">
    <property type="nucleotide sequence ID" value="NZ_MIGZ01000005.1"/>
</dbReference>
<dbReference type="InterPro" id="IPR000412">
    <property type="entry name" value="ABC_2_transport"/>
</dbReference>
<keyword evidence="2 6" id="KW-0812">Transmembrane</keyword>
<evidence type="ECO:0000256" key="2">
    <source>
        <dbReference type="ARBA" id="ARBA00022692"/>
    </source>
</evidence>
<keyword evidence="9" id="KW-1185">Reference proteome</keyword>
<dbReference type="GO" id="GO:0140359">
    <property type="term" value="F:ABC-type transporter activity"/>
    <property type="evidence" value="ECO:0007669"/>
    <property type="project" value="InterPro"/>
</dbReference>
<protein>
    <recommendedName>
        <fullName evidence="6">Transport permease protein</fullName>
    </recommendedName>
</protein>
<feature type="transmembrane region" description="Helical" evidence="6">
    <location>
        <begin position="146"/>
        <end position="169"/>
    </location>
</feature>
<evidence type="ECO:0000259" key="7">
    <source>
        <dbReference type="PROSITE" id="PS51012"/>
    </source>
</evidence>
<dbReference type="InterPro" id="IPR052902">
    <property type="entry name" value="ABC-2_transporter"/>
</dbReference>
<dbReference type="AlphaFoldDB" id="A0A1E3S2D7"/>
<feature type="domain" description="ABC transmembrane type-2" evidence="7">
    <location>
        <begin position="31"/>
        <end position="260"/>
    </location>
</feature>
<dbReference type="PANTHER" id="PTHR43027">
    <property type="entry name" value="DOXORUBICIN RESISTANCE ABC TRANSPORTER PERMEASE PROTEIN DRRC-RELATED"/>
    <property type="match status" value="1"/>
</dbReference>
<sequence length="265" mass="28288">MTADVSSRSGWLAESLVFAGWYIRRWRSEPLVPLQSLAFPTLLLVVYHMLVSESMTKLTGTNNLNGLVPMCALAGGMLGALGLGFAIPAERAVGLLSRLWAFPVERVSALIGRLLAEGARTLISTALVTAIGVAMGFRFHGNVLAFIAYLFVPVLVILVVATVVITLALKVGPDGNAMMTWVGTASIGLVFGSSGIAPVEVFPSWLQPLIQYQPMSPAIESMRALSEGRPAVEPLMLTLAWVFGFAAVFVPLAIRNYRTAAETAI</sequence>
<dbReference type="InterPro" id="IPR013525">
    <property type="entry name" value="ABC2_TM"/>
</dbReference>
<keyword evidence="5" id="KW-0046">Antibiotic resistance</keyword>
<keyword evidence="3 6" id="KW-1133">Transmembrane helix</keyword>
<evidence type="ECO:0000313" key="9">
    <source>
        <dbReference type="Proteomes" id="UP000094243"/>
    </source>
</evidence>
<dbReference type="PANTHER" id="PTHR43027:SF1">
    <property type="entry name" value="DOXORUBICIN RESISTANCE ABC TRANSPORTER PERMEASE PROTEIN DRRC-RELATED"/>
    <property type="match status" value="1"/>
</dbReference>
<gene>
    <name evidence="8" type="ORF">BHQ17_01620</name>
</gene>
<evidence type="ECO:0000256" key="5">
    <source>
        <dbReference type="ARBA" id="ARBA00023251"/>
    </source>
</evidence>
<dbReference type="GO" id="GO:0046677">
    <property type="term" value="P:response to antibiotic"/>
    <property type="evidence" value="ECO:0007669"/>
    <property type="project" value="UniProtKB-KW"/>
</dbReference>